<evidence type="ECO:0000313" key="5">
    <source>
        <dbReference type="Proteomes" id="UP001159364"/>
    </source>
</evidence>
<sequence length="748" mass="85650">MSCNILQRLYASEVTASHMRWHAEHEQEDGVMTHPSDALAWKHFNDTHVDFVVDSRNVRLGLSTDGFQPFGQSVIVPGPTNLKQKIDVFLQPLIAELQQLWDYGVQTYDVSKQQNFVLRATLMWTISDFPAFAMLSGWTTTGKLACPYCGDDSDAFYLPNGSKMCWFDNHRKFLPSDHPFRRNKYKFRKNRTVNTRPHPIKSGEEILQEIDELGLLKVTELEADEVNSTISQNFGWRKRSRTKDNVKSRADLQLFCKRNELHKDLRTGKYPKANYTLDKRHKELICEWLKLLKFPDGYVSNLAKCVDLRKYKLFGMKSHDCHVFMQRLILITFRECLPSKVWEAITELSLFFKSLTSIEINIGEMEKLEHEIPVILCKLEGIFPPSFFNCMEHLPVHLPHEAKLAGPVQYQWIHADGNLFIFSYSGRTSGRATRRMLTEEEIEAAHDNPIENKMICDLAKGPLRTVKSYPVYFINGYKYHTECHGHNMSIINSGVSIQGEMMDYYRKIIEILEVEYPALPVKRYVIFKCDWYDPTPNVGVKVHKQYNLVEINHRRRLCQFEPFVLAVQAKQVYYIPFPSLRRDKADWLAVCKVKLRGVYESPRRGEHSVESEAFQEDLIFINASVTYDDTEPLNDPSNEFANISSGEDDEEYCIQIINCTYRELFRTMFGGHYSEGGSLQSAAPTDSPSPPLVPGVAVEASPTASQPTPSPSPTHISSNTSVPDAGDVRQLGAEGPDGRKFVSIVNGQ</sequence>
<dbReference type="Pfam" id="PF02992">
    <property type="entry name" value="Transposase_21"/>
    <property type="match status" value="2"/>
</dbReference>
<dbReference type="AlphaFoldDB" id="A0AAV8TD09"/>
<gene>
    <name evidence="4" type="ORF">K2173_006717</name>
</gene>
<feature type="compositionally biased region" description="Polar residues" evidence="1">
    <location>
        <begin position="677"/>
        <end position="686"/>
    </location>
</feature>
<evidence type="ECO:0000259" key="2">
    <source>
        <dbReference type="Pfam" id="PF13952"/>
    </source>
</evidence>
<name>A0AAV8TD09_9ROSI</name>
<keyword evidence="5" id="KW-1185">Reference proteome</keyword>
<evidence type="ECO:0000259" key="3">
    <source>
        <dbReference type="Pfam" id="PF13960"/>
    </source>
</evidence>
<reference evidence="4 5" key="1">
    <citation type="submission" date="2021-09" db="EMBL/GenBank/DDBJ databases">
        <title>Genomic insights and catalytic innovation underlie evolution of tropane alkaloids biosynthesis.</title>
        <authorList>
            <person name="Wang Y.-J."/>
            <person name="Tian T."/>
            <person name="Huang J.-P."/>
            <person name="Huang S.-X."/>
        </authorList>
    </citation>
    <scope>NUCLEOTIDE SEQUENCE [LARGE SCALE GENOMIC DNA]</scope>
    <source>
        <strain evidence="4">KIB-2018</strain>
        <tissue evidence="4">Leaf</tissue>
    </source>
</reference>
<proteinExistence type="predicted"/>
<dbReference type="Proteomes" id="UP001159364">
    <property type="component" value="Linkage Group LG05"/>
</dbReference>
<organism evidence="4 5">
    <name type="scientific">Erythroxylum novogranatense</name>
    <dbReference type="NCBI Taxonomy" id="1862640"/>
    <lineage>
        <taxon>Eukaryota</taxon>
        <taxon>Viridiplantae</taxon>
        <taxon>Streptophyta</taxon>
        <taxon>Embryophyta</taxon>
        <taxon>Tracheophyta</taxon>
        <taxon>Spermatophyta</taxon>
        <taxon>Magnoliopsida</taxon>
        <taxon>eudicotyledons</taxon>
        <taxon>Gunneridae</taxon>
        <taxon>Pentapetalae</taxon>
        <taxon>rosids</taxon>
        <taxon>fabids</taxon>
        <taxon>Malpighiales</taxon>
        <taxon>Erythroxylaceae</taxon>
        <taxon>Erythroxylum</taxon>
    </lineage>
</organism>
<dbReference type="Pfam" id="PF13952">
    <property type="entry name" value="DUF4216"/>
    <property type="match status" value="1"/>
</dbReference>
<dbReference type="PANTHER" id="PTHR48258">
    <property type="entry name" value="DUF4218 DOMAIN-CONTAINING PROTEIN-RELATED"/>
    <property type="match status" value="1"/>
</dbReference>
<feature type="region of interest" description="Disordered" evidence="1">
    <location>
        <begin position="677"/>
        <end position="748"/>
    </location>
</feature>
<dbReference type="PANTHER" id="PTHR48258:SF4">
    <property type="entry name" value="DUF4216 DOMAIN-CONTAINING PROTEIN"/>
    <property type="match status" value="1"/>
</dbReference>
<accession>A0AAV8TD09</accession>
<dbReference type="InterPro" id="IPR004242">
    <property type="entry name" value="Transposase_21"/>
</dbReference>
<protein>
    <recommendedName>
        <fullName evidence="6">DUF4218 domain-containing protein</fullName>
    </recommendedName>
</protein>
<evidence type="ECO:0000256" key="1">
    <source>
        <dbReference type="SAM" id="MobiDB-lite"/>
    </source>
</evidence>
<dbReference type="Pfam" id="PF13960">
    <property type="entry name" value="DUF4218"/>
    <property type="match status" value="1"/>
</dbReference>
<dbReference type="EMBL" id="JAIWQS010000005">
    <property type="protein sequence ID" value="KAJ8764635.1"/>
    <property type="molecule type" value="Genomic_DNA"/>
</dbReference>
<feature type="domain" description="DUF4216" evidence="2">
    <location>
        <begin position="513"/>
        <end position="590"/>
    </location>
</feature>
<dbReference type="InterPro" id="IPR025452">
    <property type="entry name" value="DUF4218"/>
</dbReference>
<feature type="domain" description="DUF4218" evidence="3">
    <location>
        <begin position="355"/>
        <end position="414"/>
    </location>
</feature>
<evidence type="ECO:0008006" key="6">
    <source>
        <dbReference type="Google" id="ProtNLM"/>
    </source>
</evidence>
<evidence type="ECO:0000313" key="4">
    <source>
        <dbReference type="EMBL" id="KAJ8764635.1"/>
    </source>
</evidence>
<comment type="caution">
    <text evidence="4">The sequence shown here is derived from an EMBL/GenBank/DDBJ whole genome shotgun (WGS) entry which is preliminary data.</text>
</comment>
<feature type="compositionally biased region" description="Low complexity" evidence="1">
    <location>
        <begin position="701"/>
        <end position="721"/>
    </location>
</feature>
<dbReference type="InterPro" id="IPR025312">
    <property type="entry name" value="DUF4216"/>
</dbReference>